<dbReference type="GeneID" id="102693243"/>
<keyword evidence="3" id="KW-1185">Reference proteome</keyword>
<reference evidence="2" key="2">
    <citation type="submission" date="2025-08" db="UniProtKB">
        <authorList>
            <consortium name="Ensembl"/>
        </authorList>
    </citation>
    <scope>IDENTIFICATION</scope>
</reference>
<dbReference type="SMART" id="SM00368">
    <property type="entry name" value="LRR_RI"/>
    <property type="match status" value="8"/>
</dbReference>
<dbReference type="STRING" id="7918.ENSLOCP00000008671"/>
<dbReference type="KEGG" id="loc:102693243"/>
<dbReference type="AlphaFoldDB" id="W5MJW2"/>
<dbReference type="InterPro" id="IPR001611">
    <property type="entry name" value="Leu-rich_rpt"/>
</dbReference>
<dbReference type="GeneTree" id="ENSGT00730000111293"/>
<dbReference type="Gene3D" id="3.80.10.10">
    <property type="entry name" value="Ribonuclease Inhibitor"/>
    <property type="match status" value="2"/>
</dbReference>
<dbReference type="CTD" id="79782"/>
<dbReference type="OMA" id="CVTEEDM"/>
<dbReference type="InParanoid" id="W5MJW2"/>
<dbReference type="Ensembl" id="ENSLOCT00000008681.1">
    <property type="protein sequence ID" value="ENSLOCP00000008671.1"/>
    <property type="gene ID" value="ENSLOCG00000007167.1"/>
</dbReference>
<dbReference type="eggNOG" id="KOG4308">
    <property type="taxonomic scope" value="Eukaryota"/>
</dbReference>
<protein>
    <submittedName>
        <fullName evidence="2">Leucine rich repeat containing 31</fullName>
    </submittedName>
</protein>
<evidence type="ECO:0000313" key="3">
    <source>
        <dbReference type="Proteomes" id="UP000018468"/>
    </source>
</evidence>
<dbReference type="OrthoDB" id="1394818at2759"/>
<feature type="compositionally biased region" description="Basic and acidic residues" evidence="1">
    <location>
        <begin position="1"/>
        <end position="18"/>
    </location>
</feature>
<feature type="region of interest" description="Disordered" evidence="1">
    <location>
        <begin position="574"/>
        <end position="596"/>
    </location>
</feature>
<dbReference type="PANTHER" id="PTHR24109">
    <property type="entry name" value="LEUCINE-RICH REPEAT-CONTAINING PROTEIN 31"/>
    <property type="match status" value="1"/>
</dbReference>
<feature type="compositionally biased region" description="Basic and acidic residues" evidence="1">
    <location>
        <begin position="585"/>
        <end position="596"/>
    </location>
</feature>
<evidence type="ECO:0000256" key="1">
    <source>
        <dbReference type="SAM" id="MobiDB-lite"/>
    </source>
</evidence>
<feature type="compositionally biased region" description="Basic and acidic residues" evidence="1">
    <location>
        <begin position="50"/>
        <end position="77"/>
    </location>
</feature>
<dbReference type="InterPro" id="IPR042419">
    <property type="entry name" value="LRC31"/>
</dbReference>
<proteinExistence type="predicted"/>
<accession>W5MJW2</accession>
<reference evidence="3" key="1">
    <citation type="submission" date="2011-12" db="EMBL/GenBank/DDBJ databases">
        <title>The Draft Genome of Lepisosteus oculatus.</title>
        <authorList>
            <consortium name="The Broad Institute Genome Assembly &amp; Analysis Group"/>
            <consortium name="Computational R&amp;D Group"/>
            <consortium name="and Sequencing Platform"/>
            <person name="Di Palma F."/>
            <person name="Alfoldi J."/>
            <person name="Johnson J."/>
            <person name="Berlin A."/>
            <person name="Gnerre S."/>
            <person name="Jaffe D."/>
            <person name="MacCallum I."/>
            <person name="Young S."/>
            <person name="Walker B.J."/>
            <person name="Lander E.S."/>
            <person name="Lindblad-Toh K."/>
        </authorList>
    </citation>
    <scope>NUCLEOTIDE SEQUENCE [LARGE SCALE GENOMIC DNA]</scope>
</reference>
<dbReference type="EMBL" id="AHAT01015256">
    <property type="status" value="NOT_ANNOTATED_CDS"/>
    <property type="molecule type" value="Genomic_DNA"/>
</dbReference>
<dbReference type="InterPro" id="IPR032675">
    <property type="entry name" value="LRR_dom_sf"/>
</dbReference>
<dbReference type="Bgee" id="ENSLOCG00000007167">
    <property type="expression patterns" value="Expressed in intestine and 7 other cell types or tissues"/>
</dbReference>
<dbReference type="Pfam" id="PF13516">
    <property type="entry name" value="LRR_6"/>
    <property type="match status" value="3"/>
</dbReference>
<dbReference type="PANTHER" id="PTHR24109:SF3">
    <property type="entry name" value="LEUCINE-RICH REPEAT-CONTAINING PROTEIN 31"/>
    <property type="match status" value="1"/>
</dbReference>
<dbReference type="SUPFAM" id="SSF52047">
    <property type="entry name" value="RNI-like"/>
    <property type="match status" value="2"/>
</dbReference>
<dbReference type="Proteomes" id="UP000018468">
    <property type="component" value="Linkage group LG14"/>
</dbReference>
<name>W5MJW2_LEPOC</name>
<reference evidence="2" key="3">
    <citation type="submission" date="2025-09" db="UniProtKB">
        <authorList>
            <consortium name="Ensembl"/>
        </authorList>
    </citation>
    <scope>IDENTIFICATION</scope>
</reference>
<sequence length="596" mass="66275">MEHLDSQRRDEGSQKRSPFDLIMNQIRRKKSFTESRQRPSVSRFFWPSENSEKRGKGNPETKECESKESSPAEDKENVGPQTGGGDPADSDVCSVVGWGRVKQFAQKLGKRPDRQTLSLSHCDLTATDVVELATMLPFLALLEELDLSWNDLIGGSLKALTFHLQHVNKLKTLKLSNCRLTVEDVTALGEALDYIPMLEVLDLSWNSCIGGNLQCLARCFVRACKVKEFHLVDCQLTAEDAETLGQVLCMMPHLEVLDLSANKLLAGGLRDLTLQLRHTPRLRALRLHLCGLQQDSIHTLGSAFQFLPDLQQLDLSCNKEAAGGFAQGAALMIQLKHLQLLDLHLCCLTEEDMAALNQVAPSLCDLRVLDLSSNKKIGGVSQQLFPSLPLSKMRQILLYNCCLTGDSYRSLAEAMQQLCELETLNLSWNKCVGGNLKMLLDSLKPKSRLQELKLSSCNLTTEDMVHLASVSRSGALVHLKHLDLTYNDTVGDQGWAHFFQRAEGLRELVELDLSLRPSARRDASPWLGSLLSCLPRLAALADLGMHRWVLTAQQRASLEAFNRDGKRNITFSCYQSSTGSDEGEPDSRHLGSTIEK</sequence>
<evidence type="ECO:0000313" key="2">
    <source>
        <dbReference type="Ensembl" id="ENSLOCP00000008671.1"/>
    </source>
</evidence>
<feature type="region of interest" description="Disordered" evidence="1">
    <location>
        <begin position="1"/>
        <end position="90"/>
    </location>
</feature>
<organism evidence="2 3">
    <name type="scientific">Lepisosteus oculatus</name>
    <name type="common">Spotted gar</name>
    <dbReference type="NCBI Taxonomy" id="7918"/>
    <lineage>
        <taxon>Eukaryota</taxon>
        <taxon>Metazoa</taxon>
        <taxon>Chordata</taxon>
        <taxon>Craniata</taxon>
        <taxon>Vertebrata</taxon>
        <taxon>Euteleostomi</taxon>
        <taxon>Actinopterygii</taxon>
        <taxon>Neopterygii</taxon>
        <taxon>Holostei</taxon>
        <taxon>Semionotiformes</taxon>
        <taxon>Lepisosteidae</taxon>
        <taxon>Lepisosteus</taxon>
    </lineage>
</organism>
<dbReference type="HOGENOM" id="CLU_036052_1_0_1"/>